<evidence type="ECO:0000313" key="2">
    <source>
        <dbReference type="EMBL" id="MED6144913.1"/>
    </source>
</evidence>
<comment type="caution">
    <text evidence="2">The sequence shown here is derived from an EMBL/GenBank/DDBJ whole genome shotgun (WGS) entry which is preliminary data.</text>
</comment>
<keyword evidence="3" id="KW-1185">Reference proteome</keyword>
<evidence type="ECO:0000256" key="1">
    <source>
        <dbReference type="SAM" id="Phobius"/>
    </source>
</evidence>
<dbReference type="PANTHER" id="PTHR33825:SF4">
    <property type="entry name" value="OS05G0137600 PROTEIN"/>
    <property type="match status" value="1"/>
</dbReference>
<evidence type="ECO:0000313" key="3">
    <source>
        <dbReference type="Proteomes" id="UP001341840"/>
    </source>
</evidence>
<protein>
    <submittedName>
        <fullName evidence="2">Uncharacterized protein</fullName>
    </submittedName>
</protein>
<dbReference type="Proteomes" id="UP001341840">
    <property type="component" value="Unassembled WGS sequence"/>
</dbReference>
<dbReference type="EMBL" id="JASCZI010090683">
    <property type="protein sequence ID" value="MED6144913.1"/>
    <property type="molecule type" value="Genomic_DNA"/>
</dbReference>
<keyword evidence="1" id="KW-0472">Membrane</keyword>
<reference evidence="2 3" key="1">
    <citation type="journal article" date="2023" name="Plants (Basel)">
        <title>Bridging the Gap: Combining Genomics and Transcriptomics Approaches to Understand Stylosanthes scabra, an Orphan Legume from the Brazilian Caatinga.</title>
        <authorList>
            <person name="Ferreira-Neto J.R.C."/>
            <person name="da Silva M.D."/>
            <person name="Binneck E."/>
            <person name="de Melo N.F."/>
            <person name="da Silva R.H."/>
            <person name="de Melo A.L.T.M."/>
            <person name="Pandolfi V."/>
            <person name="Bustamante F.O."/>
            <person name="Brasileiro-Vidal A.C."/>
            <person name="Benko-Iseppon A.M."/>
        </authorList>
    </citation>
    <scope>NUCLEOTIDE SEQUENCE [LARGE SCALE GENOMIC DNA]</scope>
    <source>
        <tissue evidence="2">Leaves</tissue>
    </source>
</reference>
<feature type="transmembrane region" description="Helical" evidence="1">
    <location>
        <begin position="95"/>
        <end position="119"/>
    </location>
</feature>
<accession>A0ABU6TA37</accession>
<sequence length="190" mass="20830">MCKLLFEIQSYPLLPLNPKKFPISTKTPQTQTLTAPTSSFCIRITNSLPSPLIPKHHTLDSLPHTHSLVAVPPPIAPATKRWLRPTPELGIMSNLFVFTMAFGAFISVALVSIPTLIAFRRLGASVNKLSKVVSEEVPGTLSSLKLSSMELNDLTQKLSNLRHILSGVHIGRKEESSTNSKSYHKQNPAS</sequence>
<organism evidence="2 3">
    <name type="scientific">Stylosanthes scabra</name>
    <dbReference type="NCBI Taxonomy" id="79078"/>
    <lineage>
        <taxon>Eukaryota</taxon>
        <taxon>Viridiplantae</taxon>
        <taxon>Streptophyta</taxon>
        <taxon>Embryophyta</taxon>
        <taxon>Tracheophyta</taxon>
        <taxon>Spermatophyta</taxon>
        <taxon>Magnoliopsida</taxon>
        <taxon>eudicotyledons</taxon>
        <taxon>Gunneridae</taxon>
        <taxon>Pentapetalae</taxon>
        <taxon>rosids</taxon>
        <taxon>fabids</taxon>
        <taxon>Fabales</taxon>
        <taxon>Fabaceae</taxon>
        <taxon>Papilionoideae</taxon>
        <taxon>50 kb inversion clade</taxon>
        <taxon>dalbergioids sensu lato</taxon>
        <taxon>Dalbergieae</taxon>
        <taxon>Pterocarpus clade</taxon>
        <taxon>Stylosanthes</taxon>
    </lineage>
</organism>
<name>A0ABU6TA37_9FABA</name>
<dbReference type="PANTHER" id="PTHR33825">
    <property type="entry name" value="CHITINASE-LIKE PROTEIN"/>
    <property type="match status" value="1"/>
</dbReference>
<keyword evidence="1" id="KW-0812">Transmembrane</keyword>
<keyword evidence="1" id="KW-1133">Transmembrane helix</keyword>
<proteinExistence type="predicted"/>
<gene>
    <name evidence="2" type="ORF">PIB30_019882</name>
</gene>